<dbReference type="InterPro" id="IPR029016">
    <property type="entry name" value="GAF-like_dom_sf"/>
</dbReference>
<dbReference type="EMBL" id="QUSZ01008732">
    <property type="protein sequence ID" value="RHY00025.1"/>
    <property type="molecule type" value="Genomic_DNA"/>
</dbReference>
<evidence type="ECO:0000256" key="3">
    <source>
        <dbReference type="ARBA" id="ARBA00022833"/>
    </source>
</evidence>
<dbReference type="Proteomes" id="UP000286510">
    <property type="component" value="Unassembled WGS sequence"/>
</dbReference>
<comment type="caution">
    <text evidence="7">The sequence shown here is derived from an EMBL/GenBank/DDBJ whole genome shotgun (WGS) entry which is preliminary data.</text>
</comment>
<dbReference type="Gene3D" id="3.30.530.20">
    <property type="match status" value="1"/>
</dbReference>
<dbReference type="PANTHER" id="PTHR43102">
    <property type="entry name" value="SLR1143 PROTEIN"/>
    <property type="match status" value="1"/>
</dbReference>
<evidence type="ECO:0000313" key="11">
    <source>
        <dbReference type="EMBL" id="RHY67247.1"/>
    </source>
</evidence>
<evidence type="ECO:0000313" key="8">
    <source>
        <dbReference type="EMBL" id="RHY09569.1"/>
    </source>
</evidence>
<dbReference type="InterPro" id="IPR013083">
    <property type="entry name" value="Znf_RING/FYVE/PHD"/>
</dbReference>
<dbReference type="InterPro" id="IPR011011">
    <property type="entry name" value="Znf_FYVE_PHD"/>
</dbReference>
<reference evidence="15 16" key="2">
    <citation type="submission" date="2018-08" db="EMBL/GenBank/DDBJ databases">
        <title>Aphanomyces genome sequencing and annotation.</title>
        <authorList>
            <person name="Minardi D."/>
            <person name="Oidtmann B."/>
            <person name="Van Der Giezen M."/>
            <person name="Studholme D.J."/>
        </authorList>
    </citation>
    <scope>NUCLEOTIDE SEQUENCE [LARGE SCALE GENOMIC DNA]</scope>
    <source>
        <strain evidence="12 17">197901</strain>
        <strain evidence="10 19">D2</strain>
        <strain evidence="13 22">FDL457</strain>
        <strain evidence="7 15">Kv</strain>
        <strain evidence="11 16">SA</strain>
        <strain evidence="9 21">Si</strain>
        <strain evidence="8 18">Yx</strain>
    </source>
</reference>
<dbReference type="SUPFAM" id="SSF57903">
    <property type="entry name" value="FYVE/PHD zinc finger"/>
    <property type="match status" value="1"/>
</dbReference>
<evidence type="ECO:0000313" key="15">
    <source>
        <dbReference type="Proteomes" id="UP000265427"/>
    </source>
</evidence>
<dbReference type="InterPro" id="IPR023393">
    <property type="entry name" value="START-like_dom_sf"/>
</dbReference>
<dbReference type="PANTHER" id="PTHR43102:SF2">
    <property type="entry name" value="GAF DOMAIN-CONTAINING PROTEIN"/>
    <property type="match status" value="1"/>
</dbReference>
<evidence type="ECO:0000313" key="13">
    <source>
        <dbReference type="EMBL" id="RHZ20537.1"/>
    </source>
</evidence>
<dbReference type="Proteomes" id="UP000266196">
    <property type="component" value="Unassembled WGS sequence"/>
</dbReference>
<dbReference type="Proteomes" id="UP000265427">
    <property type="component" value="Unassembled WGS sequence"/>
</dbReference>
<feature type="domain" description="FYVE-type" evidence="6">
    <location>
        <begin position="395"/>
        <end position="454"/>
    </location>
</feature>
<evidence type="ECO:0000256" key="5">
    <source>
        <dbReference type="SAM" id="MobiDB-lite"/>
    </source>
</evidence>
<protein>
    <recommendedName>
        <fullName evidence="6">FYVE-type domain-containing protein</fullName>
    </recommendedName>
</protein>
<feature type="compositionally biased region" description="Low complexity" evidence="5">
    <location>
        <begin position="547"/>
        <end position="557"/>
    </location>
</feature>
<feature type="compositionally biased region" description="Low complexity" evidence="5">
    <location>
        <begin position="454"/>
        <end position="468"/>
    </location>
</feature>
<dbReference type="Proteomes" id="UP000275652">
    <property type="component" value="Unassembled WGS sequence"/>
</dbReference>
<keyword evidence="2 4" id="KW-0863">Zinc-finger</keyword>
<evidence type="ECO:0000313" key="17">
    <source>
        <dbReference type="Proteomes" id="UP000266196"/>
    </source>
</evidence>
<dbReference type="EMBL" id="QUTA01006798">
    <property type="protein sequence ID" value="RHY09569.1"/>
    <property type="molecule type" value="Genomic_DNA"/>
</dbReference>
<keyword evidence="3" id="KW-0862">Zinc</keyword>
<dbReference type="EMBL" id="QUTC01003966">
    <property type="protein sequence ID" value="RHY67247.1"/>
    <property type="molecule type" value="Genomic_DNA"/>
</dbReference>
<dbReference type="Pfam" id="PF01363">
    <property type="entry name" value="FYVE"/>
    <property type="match status" value="1"/>
</dbReference>
<dbReference type="EMBL" id="QUTD01005447">
    <property type="protein sequence ID" value="RHY61857.1"/>
    <property type="molecule type" value="Genomic_DNA"/>
</dbReference>
<dbReference type="InterPro" id="IPR000306">
    <property type="entry name" value="Znf_FYVE"/>
</dbReference>
<feature type="region of interest" description="Disordered" evidence="5">
    <location>
        <begin position="454"/>
        <end position="478"/>
    </location>
</feature>
<dbReference type="AlphaFoldDB" id="A0A397A0Z9"/>
<dbReference type="VEuPathDB" id="FungiDB:H257_13543"/>
<dbReference type="GO" id="GO:0008270">
    <property type="term" value="F:zinc ion binding"/>
    <property type="evidence" value="ECO:0007669"/>
    <property type="project" value="UniProtKB-KW"/>
</dbReference>
<feature type="region of interest" description="Disordered" evidence="5">
    <location>
        <begin position="543"/>
        <end position="562"/>
    </location>
</feature>
<evidence type="ECO:0000259" key="6">
    <source>
        <dbReference type="PROSITE" id="PS50178"/>
    </source>
</evidence>
<feature type="compositionally biased region" description="Low complexity" evidence="5">
    <location>
        <begin position="103"/>
        <end position="113"/>
    </location>
</feature>
<dbReference type="Proteomes" id="UP000266239">
    <property type="component" value="Unassembled WGS sequence"/>
</dbReference>
<accession>A0A397A0Z9</accession>
<evidence type="ECO:0000313" key="12">
    <source>
        <dbReference type="EMBL" id="RHZ16529.1"/>
    </source>
</evidence>
<dbReference type="Proteomes" id="UP000265716">
    <property type="component" value="Unassembled WGS sequence"/>
</dbReference>
<feature type="compositionally biased region" description="Gly residues" evidence="5">
    <location>
        <begin position="114"/>
        <end position="126"/>
    </location>
</feature>
<reference evidence="14 20" key="1">
    <citation type="journal article" date="2018" name="J. Invertebr. Pathol.">
        <title>New genotyping method for the causative agent of crayfish plague (Aphanomyces astaci) based on whole genome data.</title>
        <authorList>
            <person name="Minardi D."/>
            <person name="Studholme D.J."/>
            <person name="van der Giezen M."/>
            <person name="Pretto T."/>
            <person name="Oidtmann B."/>
        </authorList>
    </citation>
    <scope>NUCLEOTIDE SEQUENCE [LARGE SCALE GENOMIC DNA]</scope>
    <source>
        <strain evidence="14 20">KB13</strain>
    </source>
</reference>
<evidence type="ECO:0000313" key="18">
    <source>
        <dbReference type="Proteomes" id="UP000266239"/>
    </source>
</evidence>
<evidence type="ECO:0000313" key="20">
    <source>
        <dbReference type="Proteomes" id="UP000275652"/>
    </source>
</evidence>
<organism evidence="7 15">
    <name type="scientific">Aphanomyces astaci</name>
    <name type="common">Crayfish plague agent</name>
    <dbReference type="NCBI Taxonomy" id="112090"/>
    <lineage>
        <taxon>Eukaryota</taxon>
        <taxon>Sar</taxon>
        <taxon>Stramenopiles</taxon>
        <taxon>Oomycota</taxon>
        <taxon>Saprolegniomycetes</taxon>
        <taxon>Saprolegniales</taxon>
        <taxon>Verrucalvaceae</taxon>
        <taxon>Aphanomyces</taxon>
    </lineage>
</organism>
<dbReference type="EMBL" id="QUTI01026360">
    <property type="protein sequence ID" value="RLO05709.1"/>
    <property type="molecule type" value="Genomic_DNA"/>
</dbReference>
<dbReference type="Gene3D" id="3.30.40.10">
    <property type="entry name" value="Zinc/RING finger domain, C3HC4 (zinc finger)"/>
    <property type="match status" value="1"/>
</dbReference>
<evidence type="ECO:0000313" key="19">
    <source>
        <dbReference type="Proteomes" id="UP000266643"/>
    </source>
</evidence>
<dbReference type="EMBL" id="QUTE01009872">
    <property type="protein sequence ID" value="RHZ16529.1"/>
    <property type="molecule type" value="Genomic_DNA"/>
</dbReference>
<sequence length="865" mass="94529">METELAVFSYYSNVHKLALRTRTQLTRAICFLYRTIHPLTESRTEQESVRHHHCRRYMYYTDSFNYQKEVQNKLPTDAGNTTPDLRGRSNSQTGNATSHMSVSSSNSFGSANGASGGQGGQGGQGNQGNSLYLFPMVEKMFRIKITEDVERDLRYLGQSRADALISEFDMTPVKEQKGVQLYEVAEQEFYTMKAVVLTPKASIHDVMNLMDMATTNSFRDTMGDIFGALFLDGVVLYASPKDVTRPNESLTVNWMALQSSKAHLPHRDYVFLKYGDCFGRESSLDADPHGSGSNSFVGASIWESIEFDGCGPLPESQNVVRLKFRRCGFVIEESLTNDSLKVSFYLSESHPGRSSVSNLTKSWMTKLLLCVSEISATLMTKHLSEQTLLARHEFTKDGHCCFICLTKFSLMRRKHHCRVCGDVVCGKCSQIKSVRQNGVNKDVRICLQCSSASSVTSNSNRNSSTSSNGFVSHPSSHKIRALTSSGSSNSLFNGGGGSSVSSTDSASGFDYTEYQKPHKNVILEGTETPTPRQPSPKIVLQPHYAASPSSSSSGMSSTQVRYGASKPSSDMILLDQVDVDTLPSTVVAAFPSSSSTPSTMTPPLLTLASSSMAVPSNVVVKENSTFSYALSYSQRQEWPKAPLPRNEATRLLKVRSLYLMDPDNQFQDMVDVASTTLSCSIAAICVIGDKTGFMLAKLGLGKREVSRNILFDAHTIMSSVPTIVLDATQDVRFVHNPLVVDGIIHFYVGIPLVASDGAVVGSFSVADHVARKELTGDQLYFLQNLANLALKGIEANTAKYTTSQRNPLAASDLSVVTNGTATYSQSLDEDLDLKKAANTMQELLNKAYATQVKVTLASTSAPSKK</sequence>
<feature type="compositionally biased region" description="Polar residues" evidence="5">
    <location>
        <begin position="78"/>
        <end position="102"/>
    </location>
</feature>
<evidence type="ECO:0000256" key="1">
    <source>
        <dbReference type="ARBA" id="ARBA00022723"/>
    </source>
</evidence>
<evidence type="ECO:0000313" key="7">
    <source>
        <dbReference type="EMBL" id="RHY00025.1"/>
    </source>
</evidence>
<dbReference type="Proteomes" id="UP000266643">
    <property type="component" value="Unassembled WGS sequence"/>
</dbReference>
<name>A0A397A0Z9_APHAT</name>
<dbReference type="InterPro" id="IPR017455">
    <property type="entry name" value="Znf_FYVE-rel"/>
</dbReference>
<dbReference type="Proteomes" id="UP000283543">
    <property type="component" value="Unassembled WGS sequence"/>
</dbReference>
<evidence type="ECO:0000256" key="4">
    <source>
        <dbReference type="PROSITE-ProRule" id="PRU00091"/>
    </source>
</evidence>
<dbReference type="Gene3D" id="3.30.450.40">
    <property type="match status" value="1"/>
</dbReference>
<proteinExistence type="predicted"/>
<evidence type="ECO:0000313" key="22">
    <source>
        <dbReference type="Proteomes" id="UP000286510"/>
    </source>
</evidence>
<evidence type="ECO:0000313" key="16">
    <source>
        <dbReference type="Proteomes" id="UP000265716"/>
    </source>
</evidence>
<evidence type="ECO:0000313" key="14">
    <source>
        <dbReference type="EMBL" id="RLO05709.1"/>
    </source>
</evidence>
<evidence type="ECO:0000256" key="2">
    <source>
        <dbReference type="ARBA" id="ARBA00022771"/>
    </source>
</evidence>
<dbReference type="EMBL" id="QUTF01012955">
    <property type="protein sequence ID" value="RHZ20537.1"/>
    <property type="molecule type" value="Genomic_DNA"/>
</dbReference>
<gene>
    <name evidence="8" type="ORF">DYB25_002092</name>
    <name evidence="13" type="ORF">DYB26_003296</name>
    <name evidence="14" type="ORF">DYB28_000984</name>
    <name evidence="10" type="ORF">DYB30_000186</name>
    <name evidence="12" type="ORF">DYB31_001524</name>
    <name evidence="9" type="ORF">DYB34_001325</name>
    <name evidence="7" type="ORF">DYB36_001381</name>
    <name evidence="11" type="ORF">DYB38_000035</name>
</gene>
<dbReference type="PROSITE" id="PS50178">
    <property type="entry name" value="ZF_FYVE"/>
    <property type="match status" value="1"/>
</dbReference>
<evidence type="ECO:0000313" key="10">
    <source>
        <dbReference type="EMBL" id="RHY61857.1"/>
    </source>
</evidence>
<evidence type="ECO:0000313" key="9">
    <source>
        <dbReference type="EMBL" id="RHY57979.1"/>
    </source>
</evidence>
<dbReference type="SUPFAM" id="SSF55781">
    <property type="entry name" value="GAF domain-like"/>
    <property type="match status" value="1"/>
</dbReference>
<evidence type="ECO:0000313" key="21">
    <source>
        <dbReference type="Proteomes" id="UP000283543"/>
    </source>
</evidence>
<dbReference type="EMBL" id="QUTB01005050">
    <property type="protein sequence ID" value="RHY57979.1"/>
    <property type="molecule type" value="Genomic_DNA"/>
</dbReference>
<feature type="region of interest" description="Disordered" evidence="5">
    <location>
        <begin position="74"/>
        <end position="127"/>
    </location>
</feature>
<keyword evidence="1" id="KW-0479">Metal-binding</keyword>
<dbReference type="SMART" id="SM00064">
    <property type="entry name" value="FYVE"/>
    <property type="match status" value="1"/>
</dbReference>